<dbReference type="Proteomes" id="UP001597285">
    <property type="component" value="Unassembled WGS sequence"/>
</dbReference>
<dbReference type="Pfam" id="PF03829">
    <property type="entry name" value="PTSIIA_gutA"/>
    <property type="match status" value="1"/>
</dbReference>
<proteinExistence type="predicted"/>
<keyword evidence="3" id="KW-1185">Reference proteome</keyword>
<dbReference type="PANTHER" id="PTHR40398">
    <property type="entry name" value="PTS SYSTEM GLUCITOL/SORBITOL-SPECIFIC EIIA COMPONENT"/>
    <property type="match status" value="1"/>
</dbReference>
<name>A0ABW4NPB3_9LACT</name>
<gene>
    <name evidence="2" type="ORF">ACFSBK_10475</name>
</gene>
<protein>
    <submittedName>
        <fullName evidence="2">PTS glucitol/sorbitol transporter subunit IIA</fullName>
    </submittedName>
</protein>
<dbReference type="SUPFAM" id="SSF141530">
    <property type="entry name" value="PTSIIA/GutA-like"/>
    <property type="match status" value="1"/>
</dbReference>
<dbReference type="RefSeq" id="WP_376821374.1">
    <property type="nucleotide sequence ID" value="NZ_JBHSQC010000001.1"/>
</dbReference>
<dbReference type="InterPro" id="IPR036665">
    <property type="entry name" value="PTS_IIA_glucitol/sorbitol_sf"/>
</dbReference>
<accession>A0ABW4NPB3</accession>
<sequence>MDRMLVGKITAIGEHAITQKDPIIILFGEQATEDLRTVSIIQSFEKDKERVDLKPGQTITFDEQVYTILEVGALANENLNTIGHVTLNFSEVPEEDKLASGIYLEPFTLPKVAVGTTIHYAK</sequence>
<evidence type="ECO:0000313" key="2">
    <source>
        <dbReference type="EMBL" id="MFD1800270.1"/>
    </source>
</evidence>
<evidence type="ECO:0000256" key="1">
    <source>
        <dbReference type="PROSITE-ProRule" id="PRU00420"/>
    </source>
</evidence>
<comment type="caution">
    <text evidence="1">Lacks conserved residue(s) required for the propagation of feature annotation.</text>
</comment>
<organism evidence="2 3">
    <name type="scientific">Carnobacterium antarcticum</name>
    <dbReference type="NCBI Taxonomy" id="2126436"/>
    <lineage>
        <taxon>Bacteria</taxon>
        <taxon>Bacillati</taxon>
        <taxon>Bacillota</taxon>
        <taxon>Bacilli</taxon>
        <taxon>Lactobacillales</taxon>
        <taxon>Carnobacteriaceae</taxon>
        <taxon>Carnobacterium</taxon>
    </lineage>
</organism>
<evidence type="ECO:0000313" key="3">
    <source>
        <dbReference type="Proteomes" id="UP001597285"/>
    </source>
</evidence>
<comment type="caution">
    <text evidence="2">The sequence shown here is derived from an EMBL/GenBank/DDBJ whole genome shotgun (WGS) entry which is preliminary data.</text>
</comment>
<dbReference type="PANTHER" id="PTHR40398:SF1">
    <property type="entry name" value="PTS SYSTEM GLUCITOL_SORBITOL-SPECIFIC EIIA COMPONENT"/>
    <property type="match status" value="1"/>
</dbReference>
<reference evidence="3" key="1">
    <citation type="journal article" date="2019" name="Int. J. Syst. Evol. Microbiol.">
        <title>The Global Catalogue of Microorganisms (GCM) 10K type strain sequencing project: providing services to taxonomists for standard genome sequencing and annotation.</title>
        <authorList>
            <consortium name="The Broad Institute Genomics Platform"/>
            <consortium name="The Broad Institute Genome Sequencing Center for Infectious Disease"/>
            <person name="Wu L."/>
            <person name="Ma J."/>
        </authorList>
    </citation>
    <scope>NUCLEOTIDE SEQUENCE [LARGE SCALE GENOMIC DNA]</scope>
    <source>
        <strain evidence="3">KCTC 42143</strain>
    </source>
</reference>
<dbReference type="PROSITE" id="PS51097">
    <property type="entry name" value="PTS_EIIA_TYPE_5"/>
    <property type="match status" value="1"/>
</dbReference>
<dbReference type="EMBL" id="JBHUFF010000019">
    <property type="protein sequence ID" value="MFD1800270.1"/>
    <property type="molecule type" value="Genomic_DNA"/>
</dbReference>
<dbReference type="InterPro" id="IPR004716">
    <property type="entry name" value="PTS_IIA_glucitol/sorbitol-sp"/>
</dbReference>
<dbReference type="Gene3D" id="2.40.33.40">
    <property type="entry name" value="Phosphotransferase system, glucitol/sorbitol-specific IIA component"/>
    <property type="match status" value="1"/>
</dbReference>